<dbReference type="PANTHER" id="PTHR24291:SF183">
    <property type="entry name" value="CYTOCHROME P450 97B3, CHLOROPLASTIC"/>
    <property type="match status" value="1"/>
</dbReference>
<dbReference type="InterPro" id="IPR017972">
    <property type="entry name" value="Cyt_P450_CS"/>
</dbReference>
<accession>A0ABQ8HCW3</accession>
<evidence type="ECO:0000313" key="5">
    <source>
        <dbReference type="Proteomes" id="UP000827721"/>
    </source>
</evidence>
<dbReference type="Pfam" id="PF00067">
    <property type="entry name" value="p450"/>
    <property type="match status" value="1"/>
</dbReference>
<proteinExistence type="inferred from homology"/>
<dbReference type="EMBL" id="JAFEMO010000012">
    <property type="protein sequence ID" value="KAH7554330.1"/>
    <property type="molecule type" value="Genomic_DNA"/>
</dbReference>
<evidence type="ECO:0000256" key="1">
    <source>
        <dbReference type="ARBA" id="ARBA00010617"/>
    </source>
</evidence>
<evidence type="ECO:0000256" key="2">
    <source>
        <dbReference type="RuleBase" id="RU000461"/>
    </source>
</evidence>
<keyword evidence="2" id="KW-0408">Iron</keyword>
<name>A0ABQ8HCW3_9ROSI</name>
<gene>
    <name evidence="4" type="ORF">JRO89_XS12G0165400</name>
</gene>
<evidence type="ECO:0000313" key="4">
    <source>
        <dbReference type="EMBL" id="KAH7554330.1"/>
    </source>
</evidence>
<dbReference type="Gene3D" id="1.10.630.10">
    <property type="entry name" value="Cytochrome P450"/>
    <property type="match status" value="1"/>
</dbReference>
<feature type="region of interest" description="Disordered" evidence="3">
    <location>
        <begin position="32"/>
        <end position="53"/>
    </location>
</feature>
<keyword evidence="5" id="KW-1185">Reference proteome</keyword>
<dbReference type="PRINTS" id="PR00385">
    <property type="entry name" value="P450"/>
</dbReference>
<dbReference type="SUPFAM" id="SSF48264">
    <property type="entry name" value="Cytochrome P450"/>
    <property type="match status" value="1"/>
</dbReference>
<comment type="caution">
    <text evidence="4">The sequence shown here is derived from an EMBL/GenBank/DDBJ whole genome shotgun (WGS) entry which is preliminary data.</text>
</comment>
<comment type="similarity">
    <text evidence="1 2">Belongs to the cytochrome P450 family.</text>
</comment>
<reference evidence="4 5" key="1">
    <citation type="submission" date="2021-02" db="EMBL/GenBank/DDBJ databases">
        <title>Plant Genome Project.</title>
        <authorList>
            <person name="Zhang R.-G."/>
        </authorList>
    </citation>
    <scope>NUCLEOTIDE SEQUENCE [LARGE SCALE GENOMIC DNA]</scope>
    <source>
        <tissue evidence="4">Leaves</tissue>
    </source>
</reference>
<keyword evidence="2" id="KW-0479">Metal-binding</keyword>
<evidence type="ECO:0008006" key="6">
    <source>
        <dbReference type="Google" id="ProtNLM"/>
    </source>
</evidence>
<dbReference type="InterPro" id="IPR036396">
    <property type="entry name" value="Cyt_P450_sf"/>
</dbReference>
<dbReference type="PROSITE" id="PS00086">
    <property type="entry name" value="CYTOCHROME_P450"/>
    <property type="match status" value="1"/>
</dbReference>
<organism evidence="4 5">
    <name type="scientific">Xanthoceras sorbifolium</name>
    <dbReference type="NCBI Taxonomy" id="99658"/>
    <lineage>
        <taxon>Eukaryota</taxon>
        <taxon>Viridiplantae</taxon>
        <taxon>Streptophyta</taxon>
        <taxon>Embryophyta</taxon>
        <taxon>Tracheophyta</taxon>
        <taxon>Spermatophyta</taxon>
        <taxon>Magnoliopsida</taxon>
        <taxon>eudicotyledons</taxon>
        <taxon>Gunneridae</taxon>
        <taxon>Pentapetalae</taxon>
        <taxon>rosids</taxon>
        <taxon>malvids</taxon>
        <taxon>Sapindales</taxon>
        <taxon>Sapindaceae</taxon>
        <taxon>Xanthoceroideae</taxon>
        <taxon>Xanthoceras</taxon>
    </lineage>
</organism>
<evidence type="ECO:0000256" key="3">
    <source>
        <dbReference type="SAM" id="MobiDB-lite"/>
    </source>
</evidence>
<dbReference type="InterPro" id="IPR050196">
    <property type="entry name" value="Cytochrome_P450_Monoox"/>
</dbReference>
<protein>
    <recommendedName>
        <fullName evidence="6">Cytochrome P450</fullName>
    </recommendedName>
</protein>
<dbReference type="PANTHER" id="PTHR24291">
    <property type="entry name" value="CYTOCHROME P450 FAMILY 4"/>
    <property type="match status" value="1"/>
</dbReference>
<dbReference type="InterPro" id="IPR002401">
    <property type="entry name" value="Cyt_P450_E_grp-I"/>
</dbReference>
<keyword evidence="2" id="KW-0560">Oxidoreductase</keyword>
<keyword evidence="2" id="KW-0503">Monooxygenase</keyword>
<dbReference type="CDD" id="cd11046">
    <property type="entry name" value="CYP97"/>
    <property type="match status" value="1"/>
</dbReference>
<sequence>MLSSTCGYGGFQKREVGFVGISGSSFFHFSSKANAKPKGPPFIRCQSTSTNEPKTRRNILDNASNLLTNLLSGGGLGSMPKAEGAVSDLFGRPLFFSLYDWFLEHGSVYKLAFGPKAFVVVSDPIVARHILRENAFSYDKGILADILEPIMGKGLIPADLDTWKQRRRVIVPGFHALYLEAMVKTFTDCSETTILKFEKLLEAEHSSGGNAIELDLEAEFSSLALDIIGLSVFNYDFGSVTKESPVIKAVYGTLFEAEHRSTFYIPYWKFPLAKWIVPRQRKFQNDLKVINDCLDGLIRNAKDTRQETDIEKLQQRDYLNLKDASLLRFLVDMRGADVDDCQLRDDLMTMLIAGHETTAAVLTWAVFFLAQNPSKIRKAQAEIDSVLGQERPSFESLKKLEYIRLIVTEALRLYPQPPLLIRRALKPDVLPGGYNGDKDGYPIPAGTDIFLSVYNLHRSPYFWDRPHEFEPERFLEQRMDLGIEGWSGFDPTRSPGALYPNEIISDYAFLPFGGGPRKCVGDQFAVMESTVGLAMLLQKFDVELKGSPESVELVTGATIHTKNGLWCKLKKRSNIH</sequence>
<dbReference type="PRINTS" id="PR00463">
    <property type="entry name" value="EP450I"/>
</dbReference>
<dbReference type="Proteomes" id="UP000827721">
    <property type="component" value="Unassembled WGS sequence"/>
</dbReference>
<keyword evidence="2" id="KW-0349">Heme</keyword>
<dbReference type="InterPro" id="IPR001128">
    <property type="entry name" value="Cyt_P450"/>
</dbReference>